<protein>
    <recommendedName>
        <fullName evidence="4">Peptidase S9 prolyl oligopeptidase catalytic domain-containing protein</fullName>
    </recommendedName>
</protein>
<keyword evidence="3" id="KW-0732">Signal</keyword>
<evidence type="ECO:0000256" key="1">
    <source>
        <dbReference type="ARBA" id="ARBA00022801"/>
    </source>
</evidence>
<feature type="compositionally biased region" description="Basic and acidic residues" evidence="2">
    <location>
        <begin position="905"/>
        <end position="920"/>
    </location>
</feature>
<sequence>MREVFRAVSQFQYSFIVLSLCASLAGAISPVPLWADDGEAISPSGYKLPPKEMVEIIDAPLPSQLLLSPDHQKFVLLDRTPWPSIDFFARPFLKLASLRVDPELSVQRRTAEYFRISLSSLPPTTEPVVLVEQKGLSTPIWSPAGDRLAYTIDTTGGMELWVVDVNTPQPVPRKVPGILLTDIAGSPFRWINNGKELLVRQIPPARGPMPVEPSQPTGPIVQSTSGQKTKARTYQDLLKTPHDETLFDYFATVQLARINASTLEVTPVGQPGLYTSASVSPDGSAMVVTKLKRPFSYRVPYSQFPRTVEVVDLKTGATLRTLSDIQSPQFSSSYGVSAGGRMFEWDPHHPAKLYWVETLDGGNAETKSKFRDRLVTLSAPFSGPIAEVLQTAERLNDLDFTTTPDEVLITEVNTIRRWKTTAVLNLADPVASRRVLFNLSTSDAYADPGKPVRTRTADGQSVILKQGTTFFMEGTGSSPEGDYPFLDQIDLATGQRSRLFRSQRGTYETFVAFTDETQRTIVTQFQSPTTPPNYLLKQLPLRREEVLIPGEAAAVSALATVKFDSGGRALDPIVGAAQPEFPVGGELIGAVTKFQDPHPQFTSCSKELLTYQRGDGVPLSATLYLPPGYDRNSGKKLPVIMYAYPREYSDVQTAGQVRGSPHKFTRLWGASPLMFLTQGYAIMMDTAMPIIGSPRKMNDTYVEQLVADAEAAVKVVTDLGVGDPDRILVTGHSYGAFMTANLLAHTDLFATGIACSGAYNRTLTPFGFQNEPRTFWEAPTVYARMSPFFHANRVREPIMLIHGQEDQNSGTFPMQSERFYEALAANGATARLVLLPHEGHGYLSRESILHQLAEMTAWADRYAKNGQRIKPNGNKSPGNNAPAIGDAAAASAKTLDPVSTGKPSPADRDATESVADEIKP</sequence>
<name>A0A1C3EU14_9PLAN</name>
<evidence type="ECO:0000313" key="5">
    <source>
        <dbReference type="EMBL" id="ODA36756.1"/>
    </source>
</evidence>
<dbReference type="GO" id="GO:0004252">
    <property type="term" value="F:serine-type endopeptidase activity"/>
    <property type="evidence" value="ECO:0007669"/>
    <property type="project" value="TreeGrafter"/>
</dbReference>
<evidence type="ECO:0000313" key="6">
    <source>
        <dbReference type="Proteomes" id="UP000094828"/>
    </source>
</evidence>
<dbReference type="InterPro" id="IPR001375">
    <property type="entry name" value="Peptidase_S9_cat"/>
</dbReference>
<accession>A0A1C3EU14</accession>
<dbReference type="STRING" id="1841610.A6X21_15565"/>
<proteinExistence type="predicted"/>
<feature type="signal peptide" evidence="3">
    <location>
        <begin position="1"/>
        <end position="35"/>
    </location>
</feature>
<dbReference type="InterPro" id="IPR029058">
    <property type="entry name" value="AB_hydrolase_fold"/>
</dbReference>
<evidence type="ECO:0000259" key="4">
    <source>
        <dbReference type="Pfam" id="PF00326"/>
    </source>
</evidence>
<feature type="compositionally biased region" description="Low complexity" evidence="2">
    <location>
        <begin position="881"/>
        <end position="892"/>
    </location>
</feature>
<dbReference type="SUPFAM" id="SSF53474">
    <property type="entry name" value="alpha/beta-Hydrolases"/>
    <property type="match status" value="1"/>
</dbReference>
<evidence type="ECO:0000256" key="3">
    <source>
        <dbReference type="SAM" id="SignalP"/>
    </source>
</evidence>
<dbReference type="RefSeq" id="WP_068845293.1">
    <property type="nucleotide sequence ID" value="NZ_LYDR01000004.1"/>
</dbReference>
<dbReference type="AlphaFoldDB" id="A0A1C3EU14"/>
<dbReference type="GO" id="GO:0006508">
    <property type="term" value="P:proteolysis"/>
    <property type="evidence" value="ECO:0007669"/>
    <property type="project" value="InterPro"/>
</dbReference>
<dbReference type="InterPro" id="IPR011042">
    <property type="entry name" value="6-blade_b-propeller_TolB-like"/>
</dbReference>
<keyword evidence="6" id="KW-1185">Reference proteome</keyword>
<dbReference type="PANTHER" id="PTHR42776:SF28">
    <property type="entry name" value="GLUTAMYL ENDOPEPTIDASE, CHLOROPLASTIC-RELATED"/>
    <property type="match status" value="1"/>
</dbReference>
<dbReference type="Gene3D" id="2.120.10.30">
    <property type="entry name" value="TolB, C-terminal domain"/>
    <property type="match status" value="1"/>
</dbReference>
<feature type="region of interest" description="Disordered" evidence="2">
    <location>
        <begin position="866"/>
        <end position="920"/>
    </location>
</feature>
<comment type="caution">
    <text evidence="5">The sequence shown here is derived from an EMBL/GenBank/DDBJ whole genome shotgun (WGS) entry which is preliminary data.</text>
</comment>
<dbReference type="PANTHER" id="PTHR42776">
    <property type="entry name" value="SERINE PEPTIDASE S9 FAMILY MEMBER"/>
    <property type="match status" value="1"/>
</dbReference>
<reference evidence="5 6" key="1">
    <citation type="submission" date="2016-05" db="EMBL/GenBank/DDBJ databases">
        <title>Genomic and physiological characterization of Planctopirus sp. isolated from fresh water lake.</title>
        <authorList>
            <person name="Subhash Y."/>
            <person name="Ramana C."/>
        </authorList>
    </citation>
    <scope>NUCLEOTIDE SEQUENCE [LARGE SCALE GENOMIC DNA]</scope>
    <source>
        <strain evidence="5 6">JC280</strain>
    </source>
</reference>
<keyword evidence="1" id="KW-0378">Hydrolase</keyword>
<organism evidence="5 6">
    <name type="scientific">Planctopirus hydrillae</name>
    <dbReference type="NCBI Taxonomy" id="1841610"/>
    <lineage>
        <taxon>Bacteria</taxon>
        <taxon>Pseudomonadati</taxon>
        <taxon>Planctomycetota</taxon>
        <taxon>Planctomycetia</taxon>
        <taxon>Planctomycetales</taxon>
        <taxon>Planctomycetaceae</taxon>
        <taxon>Planctopirus</taxon>
    </lineage>
</organism>
<evidence type="ECO:0000256" key="2">
    <source>
        <dbReference type="SAM" id="MobiDB-lite"/>
    </source>
</evidence>
<dbReference type="SUPFAM" id="SSF82171">
    <property type="entry name" value="DPP6 N-terminal domain-like"/>
    <property type="match status" value="1"/>
</dbReference>
<dbReference type="Gene3D" id="3.40.50.1820">
    <property type="entry name" value="alpha/beta hydrolase"/>
    <property type="match status" value="1"/>
</dbReference>
<feature type="chain" id="PRO_5008673423" description="Peptidase S9 prolyl oligopeptidase catalytic domain-containing protein" evidence="3">
    <location>
        <begin position="36"/>
        <end position="920"/>
    </location>
</feature>
<dbReference type="Pfam" id="PF00326">
    <property type="entry name" value="Peptidase_S9"/>
    <property type="match status" value="1"/>
</dbReference>
<feature type="domain" description="Peptidase S9 prolyl oligopeptidase catalytic" evidence="4">
    <location>
        <begin position="703"/>
        <end position="865"/>
    </location>
</feature>
<gene>
    <name evidence="5" type="ORF">A6X21_15565</name>
</gene>
<dbReference type="Proteomes" id="UP000094828">
    <property type="component" value="Unassembled WGS sequence"/>
</dbReference>
<dbReference type="EMBL" id="LYDR01000004">
    <property type="protein sequence ID" value="ODA36756.1"/>
    <property type="molecule type" value="Genomic_DNA"/>
</dbReference>